<name>A0A193FVW4_9BORD</name>
<dbReference type="Pfam" id="PF00550">
    <property type="entry name" value="PP-binding"/>
    <property type="match status" value="1"/>
</dbReference>
<feature type="region of interest" description="Disordered" evidence="7">
    <location>
        <begin position="966"/>
        <end position="992"/>
    </location>
</feature>
<comment type="cofactor">
    <cofactor evidence="1">
        <name>pantetheine 4'-phosphate</name>
        <dbReference type="ChEBI" id="CHEBI:47942"/>
    </cofactor>
</comment>
<dbReference type="Gene3D" id="3.40.50.12780">
    <property type="entry name" value="N-terminal domain of ligase-like"/>
    <property type="match status" value="1"/>
</dbReference>
<dbReference type="Gene3D" id="3.30.559.30">
    <property type="entry name" value="Nonribosomal peptide synthetase, condensation domain"/>
    <property type="match status" value="1"/>
</dbReference>
<dbReference type="PROSITE" id="PS50075">
    <property type="entry name" value="CARRIER"/>
    <property type="match status" value="1"/>
</dbReference>
<evidence type="ECO:0000256" key="7">
    <source>
        <dbReference type="SAM" id="MobiDB-lite"/>
    </source>
</evidence>
<dbReference type="Gene3D" id="3.30.300.30">
    <property type="match status" value="1"/>
</dbReference>
<dbReference type="PANTHER" id="PTHR22754:SF32">
    <property type="entry name" value="DISCO-INTERACTING PROTEIN 2"/>
    <property type="match status" value="1"/>
</dbReference>
<dbReference type="InterPro" id="IPR001242">
    <property type="entry name" value="Condensation_dom"/>
</dbReference>
<evidence type="ECO:0000256" key="5">
    <source>
        <dbReference type="ARBA" id="ARBA00022598"/>
    </source>
</evidence>
<proteinExistence type="inferred from homology"/>
<keyword evidence="6" id="KW-0560">Oxidoreductase</keyword>
<comment type="similarity">
    <text evidence="2">Belongs to the ATP-dependent AMP-binding enzyme family.</text>
</comment>
<dbReference type="Pfam" id="PF02668">
    <property type="entry name" value="TauD"/>
    <property type="match status" value="1"/>
</dbReference>
<dbReference type="InterPro" id="IPR003819">
    <property type="entry name" value="TauD/TfdA-like"/>
</dbReference>
<dbReference type="Pfam" id="PF00501">
    <property type="entry name" value="AMP-binding"/>
    <property type="match status" value="1"/>
</dbReference>
<dbReference type="GO" id="GO:0005886">
    <property type="term" value="C:plasma membrane"/>
    <property type="evidence" value="ECO:0007669"/>
    <property type="project" value="TreeGrafter"/>
</dbReference>
<dbReference type="CDD" id="cd19531">
    <property type="entry name" value="LCL_NRPS-like"/>
    <property type="match status" value="1"/>
</dbReference>
<dbReference type="InterPro" id="IPR040097">
    <property type="entry name" value="FAAL/FAAC"/>
</dbReference>
<dbReference type="SUPFAM" id="SSF47336">
    <property type="entry name" value="ACP-like"/>
    <property type="match status" value="1"/>
</dbReference>
<accession>A0A193FVW4</accession>
<dbReference type="InterPro" id="IPR036736">
    <property type="entry name" value="ACP-like_sf"/>
</dbReference>
<dbReference type="PROSITE" id="PS00012">
    <property type="entry name" value="PHOSPHOPANTETHEINE"/>
    <property type="match status" value="1"/>
</dbReference>
<dbReference type="InterPro" id="IPR042098">
    <property type="entry name" value="TauD-like_sf"/>
</dbReference>
<dbReference type="Gene3D" id="1.10.1200.10">
    <property type="entry name" value="ACP-like"/>
    <property type="match status" value="1"/>
</dbReference>
<evidence type="ECO:0000256" key="1">
    <source>
        <dbReference type="ARBA" id="ARBA00001957"/>
    </source>
</evidence>
<evidence type="ECO:0000256" key="3">
    <source>
        <dbReference type="ARBA" id="ARBA00022450"/>
    </source>
</evidence>
<dbReference type="Pfam" id="PF00668">
    <property type="entry name" value="Condensation"/>
    <property type="match status" value="1"/>
</dbReference>
<dbReference type="SMART" id="SM00823">
    <property type="entry name" value="PKS_PP"/>
    <property type="match status" value="1"/>
</dbReference>
<dbReference type="GO" id="GO:0016706">
    <property type="term" value="F:2-oxoglutarate-dependent dioxygenase activity"/>
    <property type="evidence" value="ECO:0007669"/>
    <property type="project" value="UniProtKB-ARBA"/>
</dbReference>
<dbReference type="Proteomes" id="UP000092213">
    <property type="component" value="Chromosome"/>
</dbReference>
<dbReference type="FunFam" id="3.40.50.12780:FF:000013">
    <property type="entry name" value="Long-chain-fatty-acid--AMP ligase FadD32"/>
    <property type="match status" value="1"/>
</dbReference>
<evidence type="ECO:0000256" key="6">
    <source>
        <dbReference type="ARBA" id="ARBA00023002"/>
    </source>
</evidence>
<dbReference type="GO" id="GO:0031177">
    <property type="term" value="F:phosphopantetheine binding"/>
    <property type="evidence" value="ECO:0007669"/>
    <property type="project" value="InterPro"/>
</dbReference>
<dbReference type="GO" id="GO:0006633">
    <property type="term" value="P:fatty acid biosynthetic process"/>
    <property type="evidence" value="ECO:0007669"/>
    <property type="project" value="TreeGrafter"/>
</dbReference>
<evidence type="ECO:0000313" key="9">
    <source>
        <dbReference type="EMBL" id="ANN71765.1"/>
    </source>
</evidence>
<reference evidence="9 10" key="1">
    <citation type="submission" date="2016-06" db="EMBL/GenBank/DDBJ databases">
        <title>Complete genome sequences of Bordetella bronchialis and Bordetella flabilis.</title>
        <authorList>
            <person name="LiPuma J.J."/>
            <person name="Spilker T."/>
        </authorList>
    </citation>
    <scope>NUCLEOTIDE SEQUENCE [LARGE SCALE GENOMIC DNA]</scope>
    <source>
        <strain evidence="9 10">AU17976</strain>
    </source>
</reference>
<dbReference type="GO" id="GO:0016874">
    <property type="term" value="F:ligase activity"/>
    <property type="evidence" value="ECO:0007669"/>
    <property type="project" value="UniProtKB-KW"/>
</dbReference>
<keyword evidence="5" id="KW-0436">Ligase</keyword>
<evidence type="ECO:0000256" key="2">
    <source>
        <dbReference type="ARBA" id="ARBA00006432"/>
    </source>
</evidence>
<protein>
    <recommendedName>
        <fullName evidence="8">Carrier domain-containing protein</fullName>
    </recommendedName>
</protein>
<feature type="region of interest" description="Disordered" evidence="7">
    <location>
        <begin position="1"/>
        <end position="23"/>
    </location>
</feature>
<dbReference type="CDD" id="cd05931">
    <property type="entry name" value="FAAL"/>
    <property type="match status" value="1"/>
</dbReference>
<dbReference type="GO" id="GO:0070566">
    <property type="term" value="F:adenylyltransferase activity"/>
    <property type="evidence" value="ECO:0007669"/>
    <property type="project" value="TreeGrafter"/>
</dbReference>
<dbReference type="Gene3D" id="3.30.559.10">
    <property type="entry name" value="Chloramphenicol acetyltransferase-like domain"/>
    <property type="match status" value="1"/>
</dbReference>
<keyword evidence="4" id="KW-0597">Phosphoprotein</keyword>
<gene>
    <name evidence="9" type="ORF">BAU08_10895</name>
</gene>
<dbReference type="SUPFAM" id="SSF56801">
    <property type="entry name" value="Acetyl-CoA synthetase-like"/>
    <property type="match status" value="1"/>
</dbReference>
<dbReference type="InterPro" id="IPR009081">
    <property type="entry name" value="PP-bd_ACP"/>
</dbReference>
<dbReference type="Gene3D" id="3.60.130.10">
    <property type="entry name" value="Clavaminate synthase-like"/>
    <property type="match status" value="1"/>
</dbReference>
<dbReference type="EMBL" id="CP016171">
    <property type="protein sequence ID" value="ANN71765.1"/>
    <property type="molecule type" value="Genomic_DNA"/>
</dbReference>
<organism evidence="9 10">
    <name type="scientific">Bordetella bronchialis</name>
    <dbReference type="NCBI Taxonomy" id="463025"/>
    <lineage>
        <taxon>Bacteria</taxon>
        <taxon>Pseudomonadati</taxon>
        <taxon>Pseudomonadota</taxon>
        <taxon>Betaproteobacteria</taxon>
        <taxon>Burkholderiales</taxon>
        <taxon>Alcaligenaceae</taxon>
        <taxon>Bordetella</taxon>
    </lineage>
</organism>
<feature type="domain" description="Carrier" evidence="8">
    <location>
        <begin position="640"/>
        <end position="715"/>
    </location>
</feature>
<dbReference type="InterPro" id="IPR000873">
    <property type="entry name" value="AMP-dep_synth/lig_dom"/>
</dbReference>
<dbReference type="InterPro" id="IPR020806">
    <property type="entry name" value="PKS_PP-bd"/>
</dbReference>
<dbReference type="InterPro" id="IPR023213">
    <property type="entry name" value="CAT-like_dom_sf"/>
</dbReference>
<dbReference type="PANTHER" id="PTHR22754">
    <property type="entry name" value="DISCO-INTERACTING PROTEIN 2 DIP2 -RELATED"/>
    <property type="match status" value="1"/>
</dbReference>
<dbReference type="SUPFAM" id="SSF51197">
    <property type="entry name" value="Clavaminate synthase-like"/>
    <property type="match status" value="1"/>
</dbReference>
<dbReference type="InterPro" id="IPR045851">
    <property type="entry name" value="AMP-bd_C_sf"/>
</dbReference>
<dbReference type="STRING" id="463025.BAU08_10895"/>
<dbReference type="SUPFAM" id="SSF52777">
    <property type="entry name" value="CoA-dependent acyltransferases"/>
    <property type="match status" value="2"/>
</dbReference>
<sequence>MSAGRPALPGMPPPSMAYDASPDDGAATIDARLREHARRRGDATALIVEQAGGARSLTYAELDAAARRLAAALRSRLPRTSRVLLMLDNDPHYVIGFFGCLYAGMIAVPAFPPDPAREQELRRLQVIVRDCQAGCVLATAEAVAGLAGALAWFDGVPLLAIDACAAGMHAAGAHVVGSQVAGSYAAAARAPEAATAALGPMAPMASTASMAAWDGPAADGQDIAFLQYTSGSTANPKGVMVSHANLMANSLAMHQGMGTRVSDVCVSWLPLYHDMGLIGGLLQGLYLGTRVVLMSPRYFLERPLRWLEAISRHGGNFSGGPDFAYRLCVERIRPEQLRGLDLSSWRIAFSGAEPVNPDTLAAFARLCADARLPAAALYPCYGLAEATLFVSGGDHTRPPICTTFDEDALSAGRAHAVAQGRRLVACGAPAPGHRIAIVDPETLQPLADGCQGEIWTAGPSIARGYWGNAEATSRSLVARDGLCWLRTGDLGFMHGGELYINGRIKDLIIVRGRNLYPQDIEAVVEAEVPQARKGRVAAFAVDTPDGEGIGLAAEIAPLQRKRHAPDGLVRALGRAVALACGEALSVTVLLEPGTLPKTSSGKLQRAATRAGWRSGTLHAYAIHEHGRFVLGEAGDAAPVPPKDGTEAALAAIWSQALGRAVEDRTARFFDLGGSSLSAARVAADIRTRLGVAASVRDVFAHPELADCAAHLDAMRGKRAWQASATDAGRAADVLAPVQRRLWLLDRMAPDTAGRARYNLGMAFLLDGELDPGRVEYAINRIVARHEVLRTSYPEDEDGEPGARVADVAHREVPLVDASAYGAATAPDAGDGARDVAATAMAAINAATVDAAIVRLAAETVAEPFDLAAGPMLRARLLRLGERRHALVVAVHHIAFDGGSTGVFADEFRAHYAGRDLPAPALQYGDYAAASLHAQQSGAWEGSLHYWRAQLAQAPVLSLPSAALGRGMARRPEAPPRQPPGADRFDRGPAVPGAAVPDSARAATLRQVVPGSLARRLSDLARRHDATLFQVLMTVFLMTLHRHAGQDDIVVGTDAAGRDDPALSSLIGFFVNVLPIRSRALDSAPFARWLERVRATVLDALEHQAVPFDRIVDAVGAPRERGRSPLLQVLFVMQNTLRLDLDLPGVAVRPVPLPTLHARFDLAVFVHEQAQRLEIEWTYADALFSPAAVESMATIWAEVLHAVAADDGRAWAVDDIPPLMESAMTATVFTHDDATMQEKDVAPSTRDAQEARVRGKLDRLSARRTAVAGPADAAPVRMAPLTAERPFPLLIEALDPDLDPLAWAAAQRGRIEALLARHGGILFRNFALRTPRQFEAFAEAIEPALYGGYGDLPKKEGGRNTYRSTPYPEKQMILYHNESAHLERWPRKQLFFCELPSRVGGATPIVDCREMLRRLPPDIVEAFERRELLYVRTFTERLDVSWQRFFGTDDRQDVESRLRRAGTGFRWLDDNTLQTRTRCPAVITHPGTGERVFFNQVQLHHIHCLEPEVRADLLSIAGAERMPRQVYFGDGGAIPESMMDIIGRTYEECAVRFAWAQGDVVMLDNMLAAHARDPYEEPRKVVVAMGAMFDRAALAGSDRPAPALDRG</sequence>
<keyword evidence="3" id="KW-0596">Phosphopantetheine</keyword>
<dbReference type="InterPro" id="IPR006162">
    <property type="entry name" value="Ppantetheine_attach_site"/>
</dbReference>
<evidence type="ECO:0000313" key="10">
    <source>
        <dbReference type="Proteomes" id="UP000092213"/>
    </source>
</evidence>
<dbReference type="InterPro" id="IPR042099">
    <property type="entry name" value="ANL_N_sf"/>
</dbReference>
<evidence type="ECO:0000256" key="4">
    <source>
        <dbReference type="ARBA" id="ARBA00022553"/>
    </source>
</evidence>
<evidence type="ECO:0000259" key="8">
    <source>
        <dbReference type="PROSITE" id="PS50075"/>
    </source>
</evidence>
<dbReference type="GO" id="GO:0071766">
    <property type="term" value="P:Actinobacterium-type cell wall biogenesis"/>
    <property type="evidence" value="ECO:0007669"/>
    <property type="project" value="UniProtKB-ARBA"/>
</dbReference>